<evidence type="ECO:0000313" key="2">
    <source>
        <dbReference type="Proteomes" id="UP000290289"/>
    </source>
</evidence>
<proteinExistence type="predicted"/>
<dbReference type="Proteomes" id="UP000290289">
    <property type="component" value="Chromosome 9"/>
</dbReference>
<protein>
    <submittedName>
        <fullName evidence="1">Uncharacterized protein</fullName>
    </submittedName>
</protein>
<name>A0A498J412_MALDO</name>
<dbReference type="EMBL" id="RDQH01000335">
    <property type="protein sequence ID" value="RXH90509.1"/>
    <property type="molecule type" value="Genomic_DNA"/>
</dbReference>
<accession>A0A498J412</accession>
<gene>
    <name evidence="1" type="ORF">DVH24_035273</name>
</gene>
<keyword evidence="2" id="KW-1185">Reference proteome</keyword>
<reference evidence="1 2" key="1">
    <citation type="submission" date="2018-10" db="EMBL/GenBank/DDBJ databases">
        <title>A high-quality apple genome assembly.</title>
        <authorList>
            <person name="Hu J."/>
        </authorList>
    </citation>
    <scope>NUCLEOTIDE SEQUENCE [LARGE SCALE GENOMIC DNA]</scope>
    <source>
        <strain evidence="2">cv. HFTH1</strain>
        <tissue evidence="1">Young leaf</tissue>
    </source>
</reference>
<evidence type="ECO:0000313" key="1">
    <source>
        <dbReference type="EMBL" id="RXH90509.1"/>
    </source>
</evidence>
<comment type="caution">
    <text evidence="1">The sequence shown here is derived from an EMBL/GenBank/DDBJ whole genome shotgun (WGS) entry which is preliminary data.</text>
</comment>
<sequence length="68" mass="7490">MVQESSNKVELLNCNGSYNSSLSCSFSLTVTTIVSDVKTNKSDLKILSFNNNDKIKGRVNSTKIDFLV</sequence>
<organism evidence="1 2">
    <name type="scientific">Malus domestica</name>
    <name type="common">Apple</name>
    <name type="synonym">Pyrus malus</name>
    <dbReference type="NCBI Taxonomy" id="3750"/>
    <lineage>
        <taxon>Eukaryota</taxon>
        <taxon>Viridiplantae</taxon>
        <taxon>Streptophyta</taxon>
        <taxon>Embryophyta</taxon>
        <taxon>Tracheophyta</taxon>
        <taxon>Spermatophyta</taxon>
        <taxon>Magnoliopsida</taxon>
        <taxon>eudicotyledons</taxon>
        <taxon>Gunneridae</taxon>
        <taxon>Pentapetalae</taxon>
        <taxon>rosids</taxon>
        <taxon>fabids</taxon>
        <taxon>Rosales</taxon>
        <taxon>Rosaceae</taxon>
        <taxon>Amygdaloideae</taxon>
        <taxon>Maleae</taxon>
        <taxon>Malus</taxon>
    </lineage>
</organism>
<dbReference type="AlphaFoldDB" id="A0A498J412"/>